<proteinExistence type="predicted"/>
<dbReference type="PANTHER" id="PTHR33050:SF7">
    <property type="entry name" value="RIBONUCLEASE H"/>
    <property type="match status" value="1"/>
</dbReference>
<dbReference type="InterPro" id="IPR043128">
    <property type="entry name" value="Rev_trsase/Diguanyl_cyclase"/>
</dbReference>
<evidence type="ECO:0000313" key="3">
    <source>
        <dbReference type="Proteomes" id="UP000596742"/>
    </source>
</evidence>
<name>A0A8B6C9S8_MYTGA</name>
<dbReference type="Gene3D" id="3.30.70.270">
    <property type="match status" value="1"/>
</dbReference>
<organism evidence="2 3">
    <name type="scientific">Mytilus galloprovincialis</name>
    <name type="common">Mediterranean mussel</name>
    <dbReference type="NCBI Taxonomy" id="29158"/>
    <lineage>
        <taxon>Eukaryota</taxon>
        <taxon>Metazoa</taxon>
        <taxon>Spiralia</taxon>
        <taxon>Lophotrochozoa</taxon>
        <taxon>Mollusca</taxon>
        <taxon>Bivalvia</taxon>
        <taxon>Autobranchia</taxon>
        <taxon>Pteriomorphia</taxon>
        <taxon>Mytilida</taxon>
        <taxon>Mytiloidea</taxon>
        <taxon>Mytilidae</taxon>
        <taxon>Mytilinae</taxon>
        <taxon>Mytilus</taxon>
    </lineage>
</organism>
<sequence>MKGGLIREVSSRPHVVNPLTFSTAKNKHRLILDLRHVNKQVVDSNIKFEDWKVVKQYLSTNCFGFVFDKKSGYHHIDIFNEHQQYLGFSWKLGGVTKFFVFTVLPFGLKSSGYIFTKVVRPLVKHWRKKGIKVVVYLDDGFGLADNQNTCKMHSDLVKSDLIASGFIPNRDKCHWTPTQKLEWLGFIWNLDICKLNIPDRKKNDLIELVNIILNSSCKVKVRLLAKAAGKIIAFTPALGHITQIMSRGLFEVINLRQDWNQSININYCNACIKRSDILER</sequence>
<dbReference type="EMBL" id="UYJE01001364">
    <property type="protein sequence ID" value="VDI01604.1"/>
    <property type="molecule type" value="Genomic_DNA"/>
</dbReference>
<comment type="caution">
    <text evidence="2">The sequence shown here is derived from an EMBL/GenBank/DDBJ whole genome shotgun (WGS) entry which is preliminary data.</text>
</comment>
<feature type="domain" description="Reverse transcriptase" evidence="1">
    <location>
        <begin position="26"/>
        <end position="187"/>
    </location>
</feature>
<reference evidence="2" key="1">
    <citation type="submission" date="2018-11" db="EMBL/GenBank/DDBJ databases">
        <authorList>
            <person name="Alioto T."/>
            <person name="Alioto T."/>
        </authorList>
    </citation>
    <scope>NUCLEOTIDE SEQUENCE</scope>
</reference>
<dbReference type="InterPro" id="IPR052055">
    <property type="entry name" value="Hepadnavirus_pol/RT"/>
</dbReference>
<accession>A0A8B6C9S8</accession>
<protein>
    <recommendedName>
        <fullName evidence="1">Reverse transcriptase domain-containing protein</fullName>
    </recommendedName>
</protein>
<evidence type="ECO:0000259" key="1">
    <source>
        <dbReference type="Pfam" id="PF00078"/>
    </source>
</evidence>
<keyword evidence="3" id="KW-1185">Reference proteome</keyword>
<dbReference type="InterPro" id="IPR000477">
    <property type="entry name" value="RT_dom"/>
</dbReference>
<dbReference type="PANTHER" id="PTHR33050">
    <property type="entry name" value="REVERSE TRANSCRIPTASE DOMAIN-CONTAINING PROTEIN"/>
    <property type="match status" value="1"/>
</dbReference>
<gene>
    <name evidence="2" type="ORF">MGAL_10B048597</name>
</gene>
<dbReference type="AlphaFoldDB" id="A0A8B6C9S8"/>
<dbReference type="CDD" id="cd03714">
    <property type="entry name" value="RT_DIRS1"/>
    <property type="match status" value="1"/>
</dbReference>
<dbReference type="Proteomes" id="UP000596742">
    <property type="component" value="Unassembled WGS sequence"/>
</dbReference>
<dbReference type="InterPro" id="IPR043502">
    <property type="entry name" value="DNA/RNA_pol_sf"/>
</dbReference>
<dbReference type="SUPFAM" id="SSF56672">
    <property type="entry name" value="DNA/RNA polymerases"/>
    <property type="match status" value="1"/>
</dbReference>
<dbReference type="Gene3D" id="3.10.10.10">
    <property type="entry name" value="HIV Type 1 Reverse Transcriptase, subunit A, domain 1"/>
    <property type="match status" value="1"/>
</dbReference>
<evidence type="ECO:0000313" key="2">
    <source>
        <dbReference type="EMBL" id="VDI01604.1"/>
    </source>
</evidence>
<dbReference type="OrthoDB" id="6083831at2759"/>
<dbReference type="Pfam" id="PF00078">
    <property type="entry name" value="RVT_1"/>
    <property type="match status" value="1"/>
</dbReference>